<dbReference type="OrthoDB" id="9762614at2"/>
<keyword evidence="3" id="KW-1185">Reference proteome</keyword>
<evidence type="ECO:0000313" key="3">
    <source>
        <dbReference type="Proteomes" id="UP000291933"/>
    </source>
</evidence>
<feature type="domain" description="Spermatogenesis-associated protein 20-like TRX" evidence="1">
    <location>
        <begin position="3"/>
        <end position="163"/>
    </location>
</feature>
<dbReference type="SUPFAM" id="SSF52833">
    <property type="entry name" value="Thioredoxin-like"/>
    <property type="match status" value="1"/>
</dbReference>
<evidence type="ECO:0000313" key="2">
    <source>
        <dbReference type="EMBL" id="TBT94458.1"/>
    </source>
</evidence>
<comment type="caution">
    <text evidence="2">The sequence shown here is derived from an EMBL/GenBank/DDBJ whole genome shotgun (WGS) entry which is preliminary data.</text>
</comment>
<dbReference type="Gene3D" id="3.40.30.10">
    <property type="entry name" value="Glutaredoxin"/>
    <property type="match status" value="1"/>
</dbReference>
<gene>
    <name evidence="2" type="ORF">ET996_10620</name>
</gene>
<dbReference type="RefSeq" id="WP_131172538.1">
    <property type="nucleotide sequence ID" value="NZ_FXTL01000013.1"/>
</dbReference>
<dbReference type="SUPFAM" id="SSF48208">
    <property type="entry name" value="Six-hairpin glycosidases"/>
    <property type="match status" value="1"/>
</dbReference>
<evidence type="ECO:0000259" key="1">
    <source>
        <dbReference type="Pfam" id="PF03190"/>
    </source>
</evidence>
<reference evidence="2 3" key="1">
    <citation type="submission" date="2019-01" db="EMBL/GenBank/DDBJ databases">
        <title>Lactibacter flavus gen. nov., sp. nov., a novel bacterium of the family Propionibacteriaceae isolated from raw milk and dairy products.</title>
        <authorList>
            <person name="Huptas C."/>
            <person name="Wenning M."/>
            <person name="Breitenwieser F."/>
            <person name="Doll E."/>
            <person name="Von Neubeck M."/>
            <person name="Busse H.-J."/>
            <person name="Scherer S."/>
        </authorList>
    </citation>
    <scope>NUCLEOTIDE SEQUENCE [LARGE SCALE GENOMIC DNA]</scope>
    <source>
        <strain evidence="2 3">DSM 22130</strain>
    </source>
</reference>
<dbReference type="CDD" id="cd02955">
    <property type="entry name" value="SSP411"/>
    <property type="match status" value="1"/>
</dbReference>
<organism evidence="2 3">
    <name type="scientific">Propioniciclava tarda</name>
    <dbReference type="NCBI Taxonomy" id="433330"/>
    <lineage>
        <taxon>Bacteria</taxon>
        <taxon>Bacillati</taxon>
        <taxon>Actinomycetota</taxon>
        <taxon>Actinomycetes</taxon>
        <taxon>Propionibacteriales</taxon>
        <taxon>Propionibacteriaceae</taxon>
        <taxon>Propioniciclava</taxon>
    </lineage>
</organism>
<sequence length="700" mass="75797">MSNRLASASSPYLQQHADNPVDWWPWCDEAFAEASRRDVPVFISVGYSACHWCHVMADESFSDAGTAALINEHFVAIKVDREERPDVDAVYMRATAALTGQGGWPMSVFATPDGKPFFAGTYFPPEPRHGMPSFPQVLTALADAWDSRRDEVLASASGIVAQLAEINEVPSADAAPGVWQALEAVTQGFDPVNAGWGMQPKFPAPRLIDALLIKGETGTLDMAQRALEHMARGGIHDQIGGGFHRYSVDASWVVPHFEKMLYDNALLLGAYARGWRRTPTHSPVLRWLFERAVRGIVTWLTTDMLLESGAFAASMDADSLDLSGAHHEGIFYCWSPELLTEALGEEDAAWAAKVFHVTERGTFEHGLSTLQLVGVPDAERLTRIAERLLAVRDRRFFPARDDKVVASWNGWLIASLVWAAEVFGEESWLELARAAGEALWSIHWTDGVLRRVSRGGEAAPVAGFAEDYGAVASGFVHLAGATGDPAWLGRAVTLLDAALPLFAAPDGGFFDAAAASDLYERPREIADNPTPSGTSALIEALRLVGLLADRQDFIERADAAASTTWGSVERNPRFAASALGDLLVADEGRRGLRPAVVAVVDDSEAAITPATQAAWRMAPIGAAIVRGRTGQQGFAHWFEGRGVRQPGEYPLTKPLGAASEEYDEHDDVATGGTVYVCRGETCLPPASSVKEIRAALWQRS</sequence>
<dbReference type="EMBL" id="SDMR01000013">
    <property type="protein sequence ID" value="TBT94458.1"/>
    <property type="molecule type" value="Genomic_DNA"/>
</dbReference>
<dbReference type="AlphaFoldDB" id="A0A4Q9KJA0"/>
<protein>
    <submittedName>
        <fullName evidence="2">Thioredoxin domain-containing protein</fullName>
    </submittedName>
</protein>
<dbReference type="Proteomes" id="UP000291933">
    <property type="component" value="Unassembled WGS sequence"/>
</dbReference>
<dbReference type="Pfam" id="PF03190">
    <property type="entry name" value="Thioredox_DsbH"/>
    <property type="match status" value="1"/>
</dbReference>
<dbReference type="PANTHER" id="PTHR42899">
    <property type="entry name" value="SPERMATOGENESIS-ASSOCIATED PROTEIN 20"/>
    <property type="match status" value="1"/>
</dbReference>
<proteinExistence type="predicted"/>
<dbReference type="GO" id="GO:0005975">
    <property type="term" value="P:carbohydrate metabolic process"/>
    <property type="evidence" value="ECO:0007669"/>
    <property type="project" value="InterPro"/>
</dbReference>
<name>A0A4Q9KJA0_PROTD</name>
<accession>A0A4Q9KJA0</accession>
<dbReference type="InterPro" id="IPR024705">
    <property type="entry name" value="Ssp411"/>
</dbReference>
<dbReference type="InterPro" id="IPR036249">
    <property type="entry name" value="Thioredoxin-like_sf"/>
</dbReference>
<dbReference type="InterPro" id="IPR008928">
    <property type="entry name" value="6-hairpin_glycosidase_sf"/>
</dbReference>
<dbReference type="PANTHER" id="PTHR42899:SF1">
    <property type="entry name" value="SPERMATOGENESIS-ASSOCIATED PROTEIN 20"/>
    <property type="match status" value="1"/>
</dbReference>
<dbReference type="PIRSF" id="PIRSF006402">
    <property type="entry name" value="UCP006402_thioredoxin"/>
    <property type="match status" value="1"/>
</dbReference>
<dbReference type="InterPro" id="IPR004879">
    <property type="entry name" value="Ssp411-like_TRX"/>
</dbReference>